<accession>A0A0R3TT19</accession>
<dbReference type="Pfam" id="PF03097">
    <property type="entry name" value="BRO1"/>
    <property type="match status" value="1"/>
</dbReference>
<evidence type="ECO:0000313" key="4">
    <source>
        <dbReference type="WBParaSite" id="HNAJ_0001083201-mRNA-1"/>
    </source>
</evidence>
<organism evidence="4">
    <name type="scientific">Rodentolepis nana</name>
    <name type="common">Dwarf tapeworm</name>
    <name type="synonym">Hymenolepis nana</name>
    <dbReference type="NCBI Taxonomy" id="102285"/>
    <lineage>
        <taxon>Eukaryota</taxon>
        <taxon>Metazoa</taxon>
        <taxon>Spiralia</taxon>
        <taxon>Lophotrochozoa</taxon>
        <taxon>Platyhelminthes</taxon>
        <taxon>Cestoda</taxon>
        <taxon>Eucestoda</taxon>
        <taxon>Cyclophyllidea</taxon>
        <taxon>Hymenolepididae</taxon>
        <taxon>Rodentolepis</taxon>
    </lineage>
</organism>
<evidence type="ECO:0000313" key="2">
    <source>
        <dbReference type="EMBL" id="VDO08881.1"/>
    </source>
</evidence>
<dbReference type="PANTHER" id="PTHR23031">
    <property type="entry name" value="RHOPHILIN"/>
    <property type="match status" value="1"/>
</dbReference>
<dbReference type="WBParaSite" id="HNAJ_0001083201-mRNA-1">
    <property type="protein sequence ID" value="HNAJ_0001083201-mRNA-1"/>
    <property type="gene ID" value="HNAJ_0001083201"/>
</dbReference>
<dbReference type="Proteomes" id="UP000278807">
    <property type="component" value="Unassembled WGS sequence"/>
</dbReference>
<dbReference type="OrthoDB" id="6269441at2759"/>
<evidence type="ECO:0000259" key="1">
    <source>
        <dbReference type="PROSITE" id="PS51180"/>
    </source>
</evidence>
<dbReference type="InterPro" id="IPR004328">
    <property type="entry name" value="BRO1_dom"/>
</dbReference>
<dbReference type="STRING" id="102285.A0A0R3TT19"/>
<dbReference type="Gene3D" id="1.25.40.280">
    <property type="entry name" value="alix/aip1 like domains"/>
    <property type="match status" value="1"/>
</dbReference>
<proteinExistence type="predicted"/>
<dbReference type="PROSITE" id="PS51180">
    <property type="entry name" value="BRO1"/>
    <property type="match status" value="1"/>
</dbReference>
<reference evidence="4" key="1">
    <citation type="submission" date="2017-02" db="UniProtKB">
        <authorList>
            <consortium name="WormBaseParasite"/>
        </authorList>
    </citation>
    <scope>IDENTIFICATION</scope>
</reference>
<sequence length="105" mass="12555">MSTVEGVEYDIRLRSRLPVIPIGLKETYLIDFRSALSSFITSHYHEDPDKYAEGLDKLTEYRKRIMEPQRSSAGLKDFRSYYNLLNTIERRFFDESIHHGFRFSW</sequence>
<dbReference type="InterPro" id="IPR047138">
    <property type="entry name" value="RHPN1_2"/>
</dbReference>
<dbReference type="EMBL" id="UZAE01013238">
    <property type="protein sequence ID" value="VDO08881.1"/>
    <property type="molecule type" value="Genomic_DNA"/>
</dbReference>
<evidence type="ECO:0000313" key="3">
    <source>
        <dbReference type="Proteomes" id="UP000278807"/>
    </source>
</evidence>
<dbReference type="GO" id="GO:0051497">
    <property type="term" value="P:negative regulation of stress fiber assembly"/>
    <property type="evidence" value="ECO:0007669"/>
    <property type="project" value="TreeGrafter"/>
</dbReference>
<protein>
    <submittedName>
        <fullName evidence="4">BRO1 domain-containing protein</fullName>
    </submittedName>
</protein>
<keyword evidence="3" id="KW-1185">Reference proteome</keyword>
<feature type="domain" description="BRO1" evidence="1">
    <location>
        <begin position="18"/>
        <end position="105"/>
    </location>
</feature>
<reference evidence="2 3" key="2">
    <citation type="submission" date="2018-11" db="EMBL/GenBank/DDBJ databases">
        <authorList>
            <consortium name="Pathogen Informatics"/>
        </authorList>
    </citation>
    <scope>NUCLEOTIDE SEQUENCE [LARGE SCALE GENOMIC DNA]</scope>
</reference>
<gene>
    <name evidence="2" type="ORF">HNAJ_LOCUS10827</name>
</gene>
<name>A0A0R3TT19_RODNA</name>
<dbReference type="PANTHER" id="PTHR23031:SF15">
    <property type="entry name" value="LD12055P"/>
    <property type="match status" value="1"/>
</dbReference>
<dbReference type="InterPro" id="IPR038499">
    <property type="entry name" value="BRO1_sf"/>
</dbReference>
<dbReference type="AlphaFoldDB" id="A0A0R3TT19"/>